<evidence type="ECO:0000256" key="2">
    <source>
        <dbReference type="SAM" id="SignalP"/>
    </source>
</evidence>
<evidence type="ECO:0000256" key="1">
    <source>
        <dbReference type="SAM" id="Coils"/>
    </source>
</evidence>
<feature type="chain" id="PRO_5047498667" evidence="2">
    <location>
        <begin position="20"/>
        <end position="147"/>
    </location>
</feature>
<organism evidence="3 4">
    <name type="scientific">Mariniflexile ostreae</name>
    <dbReference type="NCBI Taxonomy" id="1520892"/>
    <lineage>
        <taxon>Bacteria</taxon>
        <taxon>Pseudomonadati</taxon>
        <taxon>Bacteroidota</taxon>
        <taxon>Flavobacteriia</taxon>
        <taxon>Flavobacteriales</taxon>
        <taxon>Flavobacteriaceae</taxon>
        <taxon>Mariniflexile</taxon>
    </lineage>
</organism>
<keyword evidence="2" id="KW-0732">Signal</keyword>
<gene>
    <name evidence="3" type="ORF">ACFFU9_03200</name>
</gene>
<reference evidence="3 4" key="1">
    <citation type="submission" date="2024-09" db="EMBL/GenBank/DDBJ databases">
        <authorList>
            <person name="Sun Q."/>
            <person name="Mori K."/>
        </authorList>
    </citation>
    <scope>NUCLEOTIDE SEQUENCE [LARGE SCALE GENOMIC DNA]</scope>
    <source>
        <strain evidence="3 4">CECT 8622</strain>
    </source>
</reference>
<dbReference type="Proteomes" id="UP001589585">
    <property type="component" value="Unassembled WGS sequence"/>
</dbReference>
<keyword evidence="4" id="KW-1185">Reference proteome</keyword>
<dbReference type="Gene3D" id="1.20.120.1490">
    <property type="match status" value="1"/>
</dbReference>
<comment type="caution">
    <text evidence="3">The sequence shown here is derived from an EMBL/GenBank/DDBJ whole genome shotgun (WGS) entry which is preliminary data.</text>
</comment>
<feature type="coiled-coil region" evidence="1">
    <location>
        <begin position="67"/>
        <end position="106"/>
    </location>
</feature>
<feature type="signal peptide" evidence="2">
    <location>
        <begin position="1"/>
        <end position="19"/>
    </location>
</feature>
<name>A0ABV5F8P3_9FLAO</name>
<protein>
    <submittedName>
        <fullName evidence="3">Spy/CpxP family protein refolding chaperone</fullName>
    </submittedName>
</protein>
<accession>A0ABV5F8P3</accession>
<sequence length="147" mass="17492">MKKNIFIILLLFASVSVFAQGNREQIKALKVAFITEKLDLSEQEAQEFWPIYNTYDSHYAKIKFKDIKSLRHTIKNNINTLDEAKAKALLDELVDAENKLYKARTEFILKLRKVLSPKKILLLKLVEDDFNRKLFEQYKKKRREERN</sequence>
<evidence type="ECO:0000313" key="4">
    <source>
        <dbReference type="Proteomes" id="UP001589585"/>
    </source>
</evidence>
<proteinExistence type="predicted"/>
<dbReference type="RefSeq" id="WP_379859926.1">
    <property type="nucleotide sequence ID" value="NZ_JBHMFC010000009.1"/>
</dbReference>
<keyword evidence="1" id="KW-0175">Coiled coil</keyword>
<dbReference type="EMBL" id="JBHMFC010000009">
    <property type="protein sequence ID" value="MFB9055739.1"/>
    <property type="molecule type" value="Genomic_DNA"/>
</dbReference>
<evidence type="ECO:0000313" key="3">
    <source>
        <dbReference type="EMBL" id="MFB9055739.1"/>
    </source>
</evidence>